<keyword evidence="2" id="KW-1185">Reference proteome</keyword>
<comment type="caution">
    <text evidence="1">The sequence shown here is derived from an EMBL/GenBank/DDBJ whole genome shotgun (WGS) entry which is preliminary data.</text>
</comment>
<evidence type="ECO:0000313" key="1">
    <source>
        <dbReference type="EMBL" id="KAI4312757.1"/>
    </source>
</evidence>
<evidence type="ECO:0000313" key="2">
    <source>
        <dbReference type="Proteomes" id="UP001057402"/>
    </source>
</evidence>
<dbReference type="Proteomes" id="UP001057402">
    <property type="component" value="Chromosome 11"/>
</dbReference>
<name>A0ACB9LNQ1_9MYRT</name>
<proteinExistence type="predicted"/>
<reference evidence="2" key="1">
    <citation type="journal article" date="2023" name="Front. Plant Sci.">
        <title>Chromosomal-level genome assembly of Melastoma candidum provides insights into trichome evolution.</title>
        <authorList>
            <person name="Zhong Y."/>
            <person name="Wu W."/>
            <person name="Sun C."/>
            <person name="Zou P."/>
            <person name="Liu Y."/>
            <person name="Dai S."/>
            <person name="Zhou R."/>
        </authorList>
    </citation>
    <scope>NUCLEOTIDE SEQUENCE [LARGE SCALE GENOMIC DNA]</scope>
</reference>
<protein>
    <submittedName>
        <fullName evidence="1">Uncharacterized protein</fullName>
    </submittedName>
</protein>
<organism evidence="1 2">
    <name type="scientific">Melastoma candidum</name>
    <dbReference type="NCBI Taxonomy" id="119954"/>
    <lineage>
        <taxon>Eukaryota</taxon>
        <taxon>Viridiplantae</taxon>
        <taxon>Streptophyta</taxon>
        <taxon>Embryophyta</taxon>
        <taxon>Tracheophyta</taxon>
        <taxon>Spermatophyta</taxon>
        <taxon>Magnoliopsida</taxon>
        <taxon>eudicotyledons</taxon>
        <taxon>Gunneridae</taxon>
        <taxon>Pentapetalae</taxon>
        <taxon>rosids</taxon>
        <taxon>malvids</taxon>
        <taxon>Myrtales</taxon>
        <taxon>Melastomataceae</taxon>
        <taxon>Melastomatoideae</taxon>
        <taxon>Melastomateae</taxon>
        <taxon>Melastoma</taxon>
    </lineage>
</organism>
<sequence length="122" mass="13526">MAMTTLEVLCQCAEETEPRQEFLLLFRRLLFEEKPTAPSLLRSREKRKLSTFPHSVAVSTTITSQRFLGSQGTYLEDGDLPISQPQQLAPSGRMSSCLQCSCPLEPSTTTITAAHTPQQPVT</sequence>
<accession>A0ACB9LNQ1</accession>
<gene>
    <name evidence="1" type="ORF">MLD38_037554</name>
</gene>
<dbReference type="EMBL" id="CM042890">
    <property type="protein sequence ID" value="KAI4312757.1"/>
    <property type="molecule type" value="Genomic_DNA"/>
</dbReference>